<evidence type="ECO:0000256" key="5">
    <source>
        <dbReference type="ARBA" id="ARBA00022496"/>
    </source>
</evidence>
<dbReference type="InterPro" id="IPR039426">
    <property type="entry name" value="TonB-dep_rcpt-like"/>
</dbReference>
<dbReference type="InterPro" id="IPR037066">
    <property type="entry name" value="Plug_dom_sf"/>
</dbReference>
<dbReference type="GO" id="GO:0030246">
    <property type="term" value="F:carbohydrate binding"/>
    <property type="evidence" value="ECO:0007669"/>
    <property type="project" value="InterPro"/>
</dbReference>
<keyword evidence="4 14" id="KW-1134">Transmembrane beta strand</keyword>
<evidence type="ECO:0000256" key="2">
    <source>
        <dbReference type="ARBA" id="ARBA00009810"/>
    </source>
</evidence>
<evidence type="ECO:0000256" key="14">
    <source>
        <dbReference type="PROSITE-ProRule" id="PRU01360"/>
    </source>
</evidence>
<comment type="subcellular location">
    <subcellularLocation>
        <location evidence="1 14">Cell outer membrane</location>
        <topology evidence="1 14">Multi-pass membrane protein</topology>
    </subcellularLocation>
</comment>
<organism evidence="18 19">
    <name type="scientific">Sunxiuqinia elliptica</name>
    <dbReference type="NCBI Taxonomy" id="655355"/>
    <lineage>
        <taxon>Bacteria</taxon>
        <taxon>Pseudomonadati</taxon>
        <taxon>Bacteroidota</taxon>
        <taxon>Bacteroidia</taxon>
        <taxon>Marinilabiliales</taxon>
        <taxon>Prolixibacteraceae</taxon>
        <taxon>Sunxiuqinia</taxon>
    </lineage>
</organism>
<evidence type="ECO:0000256" key="11">
    <source>
        <dbReference type="ARBA" id="ARBA00023136"/>
    </source>
</evidence>
<evidence type="ECO:0000256" key="8">
    <source>
        <dbReference type="ARBA" id="ARBA00023004"/>
    </source>
</evidence>
<feature type="domain" description="TonB-dependent receptor-like beta-barrel" evidence="16">
    <location>
        <begin position="341"/>
        <end position="751"/>
    </location>
</feature>
<dbReference type="InterPro" id="IPR000531">
    <property type="entry name" value="Beta-barrel_TonB"/>
</dbReference>
<protein>
    <submittedName>
        <fullName evidence="18">Iron complex outermembrane recepter protein</fullName>
    </submittedName>
</protein>
<dbReference type="NCBIfam" id="TIGR01783">
    <property type="entry name" value="TonB-siderophor"/>
    <property type="match status" value="1"/>
</dbReference>
<dbReference type="EMBL" id="FONW01000016">
    <property type="protein sequence ID" value="SFF80592.1"/>
    <property type="molecule type" value="Genomic_DNA"/>
</dbReference>
<dbReference type="RefSeq" id="WP_244525765.1">
    <property type="nucleotide sequence ID" value="NZ_FONW01000016.1"/>
</dbReference>
<dbReference type="Gene3D" id="2.170.130.10">
    <property type="entry name" value="TonB-dependent receptor, plug domain"/>
    <property type="match status" value="1"/>
</dbReference>
<dbReference type="InterPro" id="IPR010105">
    <property type="entry name" value="TonB_sidphr_rcpt"/>
</dbReference>
<sequence length="784" mass="87468">MMKRLTLLVVLFVATWDVYAQTGLLTGRVITPEEAGEALVNIALEGTPKGTLTTTDGYYKLTNIPSGNYHLVASFIGLKTERLDVVVKAGEETVVPIIEMEEDHQRLEEVVVTGASYSNYLGDELSPALKLPSSILETPQNIQVVTKDLLVDQQAVDMLEQVSRNTSGAMMIEHWGTFARINMRGFKLPAFRNGLNVDLPWGPLTEDMSVVERVEFVKGPAGFMLSSGEPGGFYNVVTKKPDPNADNEVSMTMGSFNTLRATADLGGVLNKTGNLRYRLNLMGSTKQSHRDYEYTNRYTFAPVIEYRLNDRTSLTAEYLYQHAELSVVGAAYVFSTGGFKSLPRSYTLGEPNIDPTTIREHNAFLKVEHWLNSNWKLTAQAGFLDYLQEGSSLWADSVTTDGVYRSLSIWDATSRAELGQAFVQGNLQTGNIEHRILAGVDLGNKTYYADWFQKGPLGGEGNPLAYENPVHQVPSDAIPVFDRTESIRKRAYGIYLANQSTRYSALYLQDELALFENRLRLTLAGRYTTYRSAVYGATTDDAVFTPRVGVSYSLDKNTSVYALYDQSFLPQSGADKQGRAFEPVDGVDIEAGIKRKWADGRWNSSLTVYQITKENILTTDPEDINFKVQLGEAQSKGIEFDLQGEIARGLNLILNYANTDVKVTKDNNPAVVGTRLSGHAKHMTNGWLKYQFKNHGFKGLGLSLGYQYQLDRSSWSWGADNEAILPDYFRLDGAISWKNDDFSIGLNVNNLLNDYLFSGSAYASYVYWQAEPGTNFRLNMTYKF</sequence>
<keyword evidence="8" id="KW-0408">Iron</keyword>
<keyword evidence="13 14" id="KW-0998">Cell outer membrane</keyword>
<dbReference type="Pfam" id="PF00593">
    <property type="entry name" value="TonB_dep_Rec_b-barrel"/>
    <property type="match status" value="1"/>
</dbReference>
<name>A0A1I2LM35_9BACT</name>
<dbReference type="Proteomes" id="UP000198964">
    <property type="component" value="Unassembled WGS sequence"/>
</dbReference>
<dbReference type="InterPro" id="IPR036942">
    <property type="entry name" value="Beta-barrel_TonB_sf"/>
</dbReference>
<keyword evidence="19" id="KW-1185">Reference proteome</keyword>
<evidence type="ECO:0000256" key="15">
    <source>
        <dbReference type="RuleBase" id="RU003357"/>
    </source>
</evidence>
<keyword evidence="11 14" id="KW-0472">Membrane</keyword>
<keyword evidence="12" id="KW-0675">Receptor</keyword>
<dbReference type="GO" id="GO:0009279">
    <property type="term" value="C:cell outer membrane"/>
    <property type="evidence" value="ECO:0007669"/>
    <property type="project" value="UniProtKB-SubCell"/>
</dbReference>
<evidence type="ECO:0000256" key="4">
    <source>
        <dbReference type="ARBA" id="ARBA00022452"/>
    </source>
</evidence>
<evidence type="ECO:0000256" key="6">
    <source>
        <dbReference type="ARBA" id="ARBA00022692"/>
    </source>
</evidence>
<keyword evidence="9" id="KW-0406">Ion transport</keyword>
<dbReference type="Pfam" id="PF07715">
    <property type="entry name" value="Plug"/>
    <property type="match status" value="1"/>
</dbReference>
<proteinExistence type="inferred from homology"/>
<dbReference type="SUPFAM" id="SSF49452">
    <property type="entry name" value="Starch-binding domain-like"/>
    <property type="match status" value="1"/>
</dbReference>
<dbReference type="Gene3D" id="2.40.170.20">
    <property type="entry name" value="TonB-dependent receptor, beta-barrel domain"/>
    <property type="match status" value="1"/>
</dbReference>
<evidence type="ECO:0000256" key="13">
    <source>
        <dbReference type="ARBA" id="ARBA00023237"/>
    </source>
</evidence>
<evidence type="ECO:0000259" key="16">
    <source>
        <dbReference type="Pfam" id="PF00593"/>
    </source>
</evidence>
<dbReference type="GO" id="GO:0015344">
    <property type="term" value="F:siderophore uptake transmembrane transporter activity"/>
    <property type="evidence" value="ECO:0007669"/>
    <property type="project" value="TreeGrafter"/>
</dbReference>
<evidence type="ECO:0000256" key="10">
    <source>
        <dbReference type="ARBA" id="ARBA00023077"/>
    </source>
</evidence>
<dbReference type="AlphaFoldDB" id="A0A1I2LM35"/>
<gene>
    <name evidence="18" type="ORF">SAMN05216283_11662</name>
</gene>
<keyword evidence="6 14" id="KW-0812">Transmembrane</keyword>
<dbReference type="GO" id="GO:0015891">
    <property type="term" value="P:siderophore transport"/>
    <property type="evidence" value="ECO:0007669"/>
    <property type="project" value="InterPro"/>
</dbReference>
<dbReference type="Gene3D" id="2.60.40.1120">
    <property type="entry name" value="Carboxypeptidase-like, regulatory domain"/>
    <property type="match status" value="1"/>
</dbReference>
<dbReference type="InterPro" id="IPR013784">
    <property type="entry name" value="Carb-bd-like_fold"/>
</dbReference>
<feature type="domain" description="TonB-dependent receptor plug" evidence="17">
    <location>
        <begin position="136"/>
        <end position="232"/>
    </location>
</feature>
<evidence type="ECO:0000259" key="17">
    <source>
        <dbReference type="Pfam" id="PF07715"/>
    </source>
</evidence>
<comment type="similarity">
    <text evidence="2 14 15">Belongs to the TonB-dependent receptor family.</text>
</comment>
<keyword evidence="3 14" id="KW-0813">Transport</keyword>
<evidence type="ECO:0000313" key="18">
    <source>
        <dbReference type="EMBL" id="SFF80592.1"/>
    </source>
</evidence>
<reference evidence="18 19" key="1">
    <citation type="submission" date="2016-10" db="EMBL/GenBank/DDBJ databases">
        <authorList>
            <person name="de Groot N.N."/>
        </authorList>
    </citation>
    <scope>NUCLEOTIDE SEQUENCE [LARGE SCALE GENOMIC DNA]</scope>
    <source>
        <strain evidence="18 19">CGMCC 1.9156</strain>
    </source>
</reference>
<dbReference type="InterPro" id="IPR012910">
    <property type="entry name" value="Plug_dom"/>
</dbReference>
<dbReference type="Pfam" id="PF13715">
    <property type="entry name" value="CarbopepD_reg_2"/>
    <property type="match status" value="1"/>
</dbReference>
<evidence type="ECO:0000256" key="7">
    <source>
        <dbReference type="ARBA" id="ARBA00022729"/>
    </source>
</evidence>
<keyword evidence="10 15" id="KW-0798">TonB box</keyword>
<dbReference type="PANTHER" id="PTHR32552">
    <property type="entry name" value="FERRICHROME IRON RECEPTOR-RELATED"/>
    <property type="match status" value="1"/>
</dbReference>
<keyword evidence="5" id="KW-0410">Iron transport</keyword>
<evidence type="ECO:0000256" key="12">
    <source>
        <dbReference type="ARBA" id="ARBA00023170"/>
    </source>
</evidence>
<keyword evidence="7" id="KW-0732">Signal</keyword>
<evidence type="ECO:0000256" key="1">
    <source>
        <dbReference type="ARBA" id="ARBA00004571"/>
    </source>
</evidence>
<accession>A0A1I2LM35</accession>
<dbReference type="GO" id="GO:0038023">
    <property type="term" value="F:signaling receptor activity"/>
    <property type="evidence" value="ECO:0007669"/>
    <property type="project" value="InterPro"/>
</dbReference>
<dbReference type="CDD" id="cd01347">
    <property type="entry name" value="ligand_gated_channel"/>
    <property type="match status" value="1"/>
</dbReference>
<dbReference type="STRING" id="655355.SAMN05216283_11662"/>
<dbReference type="PROSITE" id="PS52016">
    <property type="entry name" value="TONB_DEPENDENT_REC_3"/>
    <property type="match status" value="1"/>
</dbReference>
<dbReference type="SUPFAM" id="SSF56935">
    <property type="entry name" value="Porins"/>
    <property type="match status" value="1"/>
</dbReference>
<evidence type="ECO:0000256" key="9">
    <source>
        <dbReference type="ARBA" id="ARBA00023065"/>
    </source>
</evidence>
<dbReference type="PANTHER" id="PTHR32552:SF68">
    <property type="entry name" value="FERRICHROME OUTER MEMBRANE TRANSPORTER_PHAGE RECEPTOR"/>
    <property type="match status" value="1"/>
</dbReference>
<evidence type="ECO:0000256" key="3">
    <source>
        <dbReference type="ARBA" id="ARBA00022448"/>
    </source>
</evidence>
<evidence type="ECO:0000313" key="19">
    <source>
        <dbReference type="Proteomes" id="UP000198964"/>
    </source>
</evidence>